<dbReference type="Gene3D" id="3.30.420.240">
    <property type="match status" value="1"/>
</dbReference>
<comment type="caution">
    <text evidence="2">The sequence shown here is derived from an EMBL/GenBank/DDBJ whole genome shotgun (WGS) entry which is preliminary data.</text>
</comment>
<feature type="non-terminal residue" evidence="2">
    <location>
        <position position="530"/>
    </location>
</feature>
<evidence type="ECO:0000256" key="1">
    <source>
        <dbReference type="SAM" id="MobiDB-lite"/>
    </source>
</evidence>
<evidence type="ECO:0000313" key="2">
    <source>
        <dbReference type="EMBL" id="KKL24833.1"/>
    </source>
</evidence>
<evidence type="ECO:0008006" key="3">
    <source>
        <dbReference type="Google" id="ProtNLM"/>
    </source>
</evidence>
<sequence length="530" mass="61897">NTGTKRNRDNIRQTNRGRDQSSSNQGISADKLEYHQHLDLSAIRRIKYGTLEPTGYISDLSDLGWAQQYLGANRFRWDEPYINSTFDVLRTYDKTNLRLWRGAGKTTMWIASNLRRFNEIPITRLNICSPKRVRVLFRAIRNPLLRNPLIRRNYGDVIDVDDGSIQASRTDKMIWYSDDIDYDHTDPAFRVASREDDVIGSRPAEIHYEDPTQRESELGVIKLKEWHGEVMRPMLSLEKGLNVRETMTSTSKGDADFGAYLITQGWSYLRYKSVELIEGQFPTKSDVVWDYFESESGEIERKLKSITYRGKYKLTNPQMDLDKLLEIAALDYPTFMSQYQNEYVSRTGIYFNVMYWMERDKIDCGTCKIKHHPWVHEKGVIYYCAIDPARGQTEGADNTAIIIFAIHNGIGMIVDGFVGKTTDIIKEYDYFYRTYNLTWTLVEKTFAQIDMNRFNRYRGIIPYQDTVLKAKMMRIDAMRPYFTDGLITVLKQDSVQDKEEGKPYQFLYNEYLSYNQTDSTPSRKDDAIDC</sequence>
<dbReference type="AlphaFoldDB" id="A0A0F9ELV9"/>
<reference evidence="2" key="1">
    <citation type="journal article" date="2015" name="Nature">
        <title>Complex archaea that bridge the gap between prokaryotes and eukaryotes.</title>
        <authorList>
            <person name="Spang A."/>
            <person name="Saw J.H."/>
            <person name="Jorgensen S.L."/>
            <person name="Zaremba-Niedzwiedzka K."/>
            <person name="Martijn J."/>
            <person name="Lind A.E."/>
            <person name="van Eijk R."/>
            <person name="Schleper C."/>
            <person name="Guy L."/>
            <person name="Ettema T.J."/>
        </authorList>
    </citation>
    <scope>NUCLEOTIDE SEQUENCE</scope>
</reference>
<gene>
    <name evidence="2" type="ORF">LCGC14_2411370</name>
</gene>
<name>A0A0F9ELV9_9ZZZZ</name>
<feature type="compositionally biased region" description="Basic and acidic residues" evidence="1">
    <location>
        <begin position="1"/>
        <end position="19"/>
    </location>
</feature>
<accession>A0A0F9ELV9</accession>
<protein>
    <recommendedName>
        <fullName evidence="3">Terminase large subunit gp17-like C-terminal domain-containing protein</fullName>
    </recommendedName>
</protein>
<feature type="region of interest" description="Disordered" evidence="1">
    <location>
        <begin position="1"/>
        <end position="28"/>
    </location>
</feature>
<organism evidence="2">
    <name type="scientific">marine sediment metagenome</name>
    <dbReference type="NCBI Taxonomy" id="412755"/>
    <lineage>
        <taxon>unclassified sequences</taxon>
        <taxon>metagenomes</taxon>
        <taxon>ecological metagenomes</taxon>
    </lineage>
</organism>
<proteinExistence type="predicted"/>
<feature type="non-terminal residue" evidence="2">
    <location>
        <position position="1"/>
    </location>
</feature>
<dbReference type="EMBL" id="LAZR01036440">
    <property type="protein sequence ID" value="KKL24833.1"/>
    <property type="molecule type" value="Genomic_DNA"/>
</dbReference>